<proteinExistence type="predicted"/>
<dbReference type="EMBL" id="CM000780">
    <property type="protein sequence ID" value="AQK52505.1"/>
    <property type="molecule type" value="Genomic_DNA"/>
</dbReference>
<accession>A0A1D6Q1L4</accession>
<name>A0A1D6Q1L4_MAIZE</name>
<protein>
    <submittedName>
        <fullName evidence="1">Uncharacterized protein</fullName>
    </submittedName>
</protein>
<dbReference type="InParanoid" id="A0A1D6Q1L4"/>
<evidence type="ECO:0000313" key="1">
    <source>
        <dbReference type="EMBL" id="AQK52505.1"/>
    </source>
</evidence>
<reference evidence="1" key="1">
    <citation type="submission" date="2015-12" db="EMBL/GenBank/DDBJ databases">
        <title>Update maize B73 reference genome by single molecule sequencing technologies.</title>
        <authorList>
            <consortium name="Maize Genome Sequencing Project"/>
            <person name="Ware D."/>
        </authorList>
    </citation>
    <scope>NUCLEOTIDE SEQUENCE</scope>
    <source>
        <tissue evidence="1">Seedling</tissue>
    </source>
</reference>
<dbReference type="AlphaFoldDB" id="A0A1D6Q1L4"/>
<organism evidence="1">
    <name type="scientific">Zea mays</name>
    <name type="common">Maize</name>
    <dbReference type="NCBI Taxonomy" id="4577"/>
    <lineage>
        <taxon>Eukaryota</taxon>
        <taxon>Viridiplantae</taxon>
        <taxon>Streptophyta</taxon>
        <taxon>Embryophyta</taxon>
        <taxon>Tracheophyta</taxon>
        <taxon>Spermatophyta</taxon>
        <taxon>Magnoliopsida</taxon>
        <taxon>Liliopsida</taxon>
        <taxon>Poales</taxon>
        <taxon>Poaceae</taxon>
        <taxon>PACMAD clade</taxon>
        <taxon>Panicoideae</taxon>
        <taxon>Andropogonodae</taxon>
        <taxon>Andropogoneae</taxon>
        <taxon>Tripsacinae</taxon>
        <taxon>Zea</taxon>
    </lineage>
</organism>
<sequence>MELTSFQRKRPSTANDSALLWRVSSWQSRSASLGCLNQESRTRAQKLPFQTALMRKQRKHHCWQNGPDHDSRKLSYKAQLECA</sequence>
<gene>
    <name evidence="1" type="ORF">ZEAMMB73_Zm00001d050425</name>
</gene>